<keyword evidence="2" id="KW-1185">Reference proteome</keyword>
<keyword evidence="1" id="KW-0489">Methyltransferase</keyword>
<accession>A0ABY4V3T0</accession>
<keyword evidence="1" id="KW-0808">Transferase</keyword>
<evidence type="ECO:0000313" key="1">
    <source>
        <dbReference type="EMBL" id="USC51199.1"/>
    </source>
</evidence>
<dbReference type="GO" id="GO:0008168">
    <property type="term" value="F:methyltransferase activity"/>
    <property type="evidence" value="ECO:0007669"/>
    <property type="project" value="UniProtKB-KW"/>
</dbReference>
<gene>
    <name evidence="1" type="ORF">K7395_32920</name>
</gene>
<dbReference type="CDD" id="cd02440">
    <property type="entry name" value="AdoMet_MTases"/>
    <property type="match status" value="1"/>
</dbReference>
<dbReference type="GO" id="GO:0032259">
    <property type="term" value="P:methylation"/>
    <property type="evidence" value="ECO:0007669"/>
    <property type="project" value="UniProtKB-KW"/>
</dbReference>
<reference evidence="1" key="1">
    <citation type="submission" date="2021-08" db="EMBL/GenBank/DDBJ databases">
        <title>DNA methylation of m4C regulates biosynthesis of daptomycin in Streptomyces roseosporus L30.</title>
        <authorList>
            <person name="Fang J.-L."/>
        </authorList>
    </citation>
    <scope>NUCLEOTIDE SEQUENCE</scope>
    <source>
        <strain evidence="1">L30</strain>
    </source>
</reference>
<dbReference type="EMBL" id="CP098609">
    <property type="protein sequence ID" value="USC51199.1"/>
    <property type="molecule type" value="Genomic_DNA"/>
</dbReference>
<dbReference type="SUPFAM" id="SSF53335">
    <property type="entry name" value="S-adenosyl-L-methionine-dependent methyltransferases"/>
    <property type="match status" value="1"/>
</dbReference>
<dbReference type="InterPro" id="IPR029063">
    <property type="entry name" value="SAM-dependent_MTases_sf"/>
</dbReference>
<dbReference type="Pfam" id="PF13489">
    <property type="entry name" value="Methyltransf_23"/>
    <property type="match status" value="1"/>
</dbReference>
<dbReference type="Proteomes" id="UP001056079">
    <property type="component" value="Chromosome"/>
</dbReference>
<dbReference type="RefSeq" id="WP_010069976.1">
    <property type="nucleotide sequence ID" value="NZ_CP098609.1"/>
</dbReference>
<sequence>MTGETRTTTYLPGMTVHDYHVTVKEQHPALFELLDPARLVAVTDEPWVTEGNEFDDDHTGRGVSYRCAQQHGEARRTGIETILGMFAGPGGLRDMGRVLDVLGGEGLLSRVWRQLAGAGDGDSVPLVTGDLSGHMVAAALRSGLPAVRQPADRMLQRDHCLDGVLFAYGTHHVDRSVRPRMLTEASRVLAPGGRVVLHDFAEGSPEERWFREVVHPRSLAGHAYDHFTAHEMTGYLADAGFTDITVGPVYDPMTLTGETEESALARLVSYMTSMYGILPDGDRSNERTEAALRDIFRFSAGDLPEDVPRDEAVLELTVRPHGNAFRAELPRIALVAHGRKP</sequence>
<evidence type="ECO:0000313" key="2">
    <source>
        <dbReference type="Proteomes" id="UP001056079"/>
    </source>
</evidence>
<organism evidence="1 2">
    <name type="scientific">Streptomyces filamentosus</name>
    <name type="common">Streptomyces roseosporus</name>
    <dbReference type="NCBI Taxonomy" id="67294"/>
    <lineage>
        <taxon>Bacteria</taxon>
        <taxon>Bacillati</taxon>
        <taxon>Actinomycetota</taxon>
        <taxon>Actinomycetes</taxon>
        <taxon>Kitasatosporales</taxon>
        <taxon>Streptomycetaceae</taxon>
        <taxon>Streptomyces</taxon>
    </lineage>
</organism>
<proteinExistence type="predicted"/>
<dbReference type="Gene3D" id="3.40.50.150">
    <property type="entry name" value="Vaccinia Virus protein VP39"/>
    <property type="match status" value="1"/>
</dbReference>
<protein>
    <submittedName>
        <fullName evidence="1">Methyltransferase domain-containing protein</fullName>
    </submittedName>
</protein>
<name>A0ABY4V3T0_STRFL</name>